<organism evidence="2 3">
    <name type="scientific">Nonomuraea endophytica</name>
    <dbReference type="NCBI Taxonomy" id="714136"/>
    <lineage>
        <taxon>Bacteria</taxon>
        <taxon>Bacillati</taxon>
        <taxon>Actinomycetota</taxon>
        <taxon>Actinomycetes</taxon>
        <taxon>Streptosporangiales</taxon>
        <taxon>Streptosporangiaceae</taxon>
        <taxon>Nonomuraea</taxon>
    </lineage>
</organism>
<name>A0A7W8EHV1_9ACTN</name>
<feature type="compositionally biased region" description="Basic and acidic residues" evidence="1">
    <location>
        <begin position="1"/>
        <end position="10"/>
    </location>
</feature>
<keyword evidence="3" id="KW-1185">Reference proteome</keyword>
<feature type="region of interest" description="Disordered" evidence="1">
    <location>
        <begin position="1"/>
        <end position="21"/>
    </location>
</feature>
<dbReference type="RefSeq" id="WP_184968649.1">
    <property type="nucleotide sequence ID" value="NZ_JACHIN010000010.1"/>
</dbReference>
<evidence type="ECO:0000313" key="3">
    <source>
        <dbReference type="Proteomes" id="UP000568380"/>
    </source>
</evidence>
<dbReference type="Proteomes" id="UP000568380">
    <property type="component" value="Unassembled WGS sequence"/>
</dbReference>
<sequence length="429" mass="47707">MVSNDRRGWVDDDSTVNARTAEGERALQARRADEPKDELASRRRYDELARQVQLLGYAIRGHGLDLIDAPARIAALRQAVAAAEGIGDLTRLIGHLDRLSEQVMSRQAYEREQERAARELDRIVAKAQELASSTDWSTTSDAFDELSQQWATAIKKAPNRVQTDTWRGFRSARDRFRKARDAALAEREFSDTLRAWAATFSPKGEYSSHSTSTSVTAETAAQSMIEENMAALLNRDFVQEPRILVYVGGEADDASLAPIEEALEEVLNAYGYDIRTCKGPFRGSITKLFKGLWRRTKEIRDCDLGQDLAAEMQRAIQLRAVDLEQAKVDDAKAAAVAKLMEAAAPHAVVTIQVGAMLLLKAHDMLVVRDLTPREMLYVRRNSHLVTEPRALLAGLNSCDLPTSVEFSDAHAPLSGERRAALAEEVEEFK</sequence>
<comment type="caution">
    <text evidence="2">The sequence shown here is derived from an EMBL/GenBank/DDBJ whole genome shotgun (WGS) entry which is preliminary data.</text>
</comment>
<evidence type="ECO:0000256" key="1">
    <source>
        <dbReference type="SAM" id="MobiDB-lite"/>
    </source>
</evidence>
<accession>A0A7W8EHV1</accession>
<proteinExistence type="predicted"/>
<dbReference type="Pfam" id="PF03993">
    <property type="entry name" value="DUF349"/>
    <property type="match status" value="1"/>
</dbReference>
<dbReference type="EMBL" id="JACHIN010000010">
    <property type="protein sequence ID" value="MBB5081355.1"/>
    <property type="molecule type" value="Genomic_DNA"/>
</dbReference>
<evidence type="ECO:0000313" key="2">
    <source>
        <dbReference type="EMBL" id="MBB5081355.1"/>
    </source>
</evidence>
<gene>
    <name evidence="2" type="ORF">HNR40_006850</name>
</gene>
<dbReference type="InterPro" id="IPR007139">
    <property type="entry name" value="DUF349"/>
</dbReference>
<dbReference type="AlphaFoldDB" id="A0A7W8EHV1"/>
<reference evidence="2 3" key="1">
    <citation type="submission" date="2020-08" db="EMBL/GenBank/DDBJ databases">
        <title>Genomic Encyclopedia of Type Strains, Phase IV (KMG-IV): sequencing the most valuable type-strain genomes for metagenomic binning, comparative biology and taxonomic classification.</title>
        <authorList>
            <person name="Goeker M."/>
        </authorList>
    </citation>
    <scope>NUCLEOTIDE SEQUENCE [LARGE SCALE GENOMIC DNA]</scope>
    <source>
        <strain evidence="2 3">DSM 45385</strain>
    </source>
</reference>
<protein>
    <submittedName>
        <fullName evidence="2">Uncharacterized protein</fullName>
    </submittedName>
</protein>